<feature type="transmembrane region" description="Helical" evidence="8">
    <location>
        <begin position="273"/>
        <end position="293"/>
    </location>
</feature>
<organism evidence="10 11">
    <name type="scientific">Candidatus Danuiimicrobium aquiferis</name>
    <dbReference type="NCBI Taxonomy" id="1801832"/>
    <lineage>
        <taxon>Bacteria</taxon>
        <taxon>Pseudomonadati</taxon>
        <taxon>Candidatus Omnitrophota</taxon>
        <taxon>Candidatus Danuiimicrobium</taxon>
    </lineage>
</organism>
<dbReference type="GO" id="GO:0005886">
    <property type="term" value="C:plasma membrane"/>
    <property type="evidence" value="ECO:0007669"/>
    <property type="project" value="UniProtKB-SubCell"/>
</dbReference>
<dbReference type="PANTHER" id="PTHR33908">
    <property type="entry name" value="MANNOSYLTRANSFERASE YKCB-RELATED"/>
    <property type="match status" value="1"/>
</dbReference>
<evidence type="ECO:0000256" key="2">
    <source>
        <dbReference type="ARBA" id="ARBA00022475"/>
    </source>
</evidence>
<feature type="transmembrane region" description="Helical" evidence="8">
    <location>
        <begin position="305"/>
        <end position="324"/>
    </location>
</feature>
<protein>
    <recommendedName>
        <fullName evidence="9">Glycosyltransferase RgtA/B/C/D-like domain-containing protein</fullName>
    </recommendedName>
</protein>
<dbReference type="GO" id="GO:0016763">
    <property type="term" value="F:pentosyltransferase activity"/>
    <property type="evidence" value="ECO:0007669"/>
    <property type="project" value="TreeGrafter"/>
</dbReference>
<dbReference type="InterPro" id="IPR050297">
    <property type="entry name" value="LipidA_mod_glycosyltrf_83"/>
</dbReference>
<evidence type="ECO:0000256" key="4">
    <source>
        <dbReference type="ARBA" id="ARBA00022679"/>
    </source>
</evidence>
<evidence type="ECO:0000313" key="10">
    <source>
        <dbReference type="EMBL" id="OGW98023.1"/>
    </source>
</evidence>
<feature type="transmembrane region" description="Helical" evidence="8">
    <location>
        <begin position="18"/>
        <end position="35"/>
    </location>
</feature>
<dbReference type="InterPro" id="IPR038731">
    <property type="entry name" value="RgtA/B/C-like"/>
</dbReference>
<evidence type="ECO:0000256" key="6">
    <source>
        <dbReference type="ARBA" id="ARBA00022989"/>
    </source>
</evidence>
<feature type="domain" description="Glycosyltransferase RgtA/B/C/D-like" evidence="9">
    <location>
        <begin position="88"/>
        <end position="229"/>
    </location>
</feature>
<comment type="caution">
    <text evidence="10">The sequence shown here is derived from an EMBL/GenBank/DDBJ whole genome shotgun (WGS) entry which is preliminary data.</text>
</comment>
<keyword evidence="7 8" id="KW-0472">Membrane</keyword>
<dbReference type="AlphaFoldDB" id="A0A1G1KYU0"/>
<keyword evidence="3" id="KW-0328">Glycosyltransferase</keyword>
<evidence type="ECO:0000256" key="3">
    <source>
        <dbReference type="ARBA" id="ARBA00022676"/>
    </source>
</evidence>
<evidence type="ECO:0000256" key="1">
    <source>
        <dbReference type="ARBA" id="ARBA00004651"/>
    </source>
</evidence>
<comment type="subcellular location">
    <subcellularLocation>
        <location evidence="1">Cell membrane</location>
        <topology evidence="1">Multi-pass membrane protein</topology>
    </subcellularLocation>
</comment>
<feature type="transmembrane region" description="Helical" evidence="8">
    <location>
        <begin position="189"/>
        <end position="215"/>
    </location>
</feature>
<reference evidence="10 11" key="1">
    <citation type="journal article" date="2016" name="Nat. Commun.">
        <title>Thousands of microbial genomes shed light on interconnected biogeochemical processes in an aquifer system.</title>
        <authorList>
            <person name="Anantharaman K."/>
            <person name="Brown C.T."/>
            <person name="Hug L.A."/>
            <person name="Sharon I."/>
            <person name="Castelle C.J."/>
            <person name="Probst A.J."/>
            <person name="Thomas B.C."/>
            <person name="Singh A."/>
            <person name="Wilkins M.J."/>
            <person name="Karaoz U."/>
            <person name="Brodie E.L."/>
            <person name="Williams K.H."/>
            <person name="Hubbard S.S."/>
            <person name="Banfield J.F."/>
        </authorList>
    </citation>
    <scope>NUCLEOTIDE SEQUENCE [LARGE SCALE GENOMIC DNA]</scope>
</reference>
<evidence type="ECO:0000259" key="9">
    <source>
        <dbReference type="Pfam" id="PF13231"/>
    </source>
</evidence>
<proteinExistence type="predicted"/>
<feature type="transmembrane region" description="Helical" evidence="8">
    <location>
        <begin position="221"/>
        <end position="239"/>
    </location>
</feature>
<sequence>MNFTLDAVRFISWAKKNIFLILFFSFSFFFIFFNLQKPCFWQDEAETALVAKTVLQYGVPKVTDGFNSYYQGPGKLGAAWGGVWAWTPWLQFYLAAFSIKLFGVSELAGRLPFALFGFITLLLLYSFSCRIFDRRTAFLSFVLLAFCVPFILYVRQCRYYALVIFFTMWAIQSIAFISSSRFSKGSLLITLYLLFHSNYMAWIAIYFSIFIYSLANPKDRMSLLKILFVSVLVQGPWFFFFQPFTHSSREISFNFFSIFSRFLGYLYEINSYVVPLILFLLIPLCIYILRFRGDFKKFSHLQKQIIVLLVLITLSTIGISTLGPSFNLRYLVGLFPVLAILLALLINLLWRRSVLIAGCIIVVVVFTNLLNIAGNLAMNFLFHERESARTEVALPLIELTNEIVHPVEGATKAMIDFLSKHAKPNDSVFITYGEYPIMFYTGLKVYGGLALQGLSEINNAKWVIPRKYILSDLDLFGMAYLVQYLEWNRYEKIDINKTDYPWENIPEPRFHQFREIRYDPKLAVHLYRRLDEQESSVLPQPPDLFFFIPKKKVFNSGQDLETELKQFYGSEFTIQKIFFKSM</sequence>
<keyword evidence="6 8" id="KW-1133">Transmembrane helix</keyword>
<keyword evidence="4" id="KW-0808">Transferase</keyword>
<feature type="transmembrane region" description="Helical" evidence="8">
    <location>
        <begin position="159"/>
        <end position="177"/>
    </location>
</feature>
<keyword evidence="5 8" id="KW-0812">Transmembrane</keyword>
<evidence type="ECO:0000256" key="5">
    <source>
        <dbReference type="ARBA" id="ARBA00022692"/>
    </source>
</evidence>
<feature type="transmembrane region" description="Helical" evidence="8">
    <location>
        <begin position="330"/>
        <end position="350"/>
    </location>
</feature>
<gene>
    <name evidence="10" type="ORF">A3G33_07255</name>
</gene>
<feature type="transmembrane region" description="Helical" evidence="8">
    <location>
        <begin position="107"/>
        <end position="125"/>
    </location>
</feature>
<dbReference type="EMBL" id="MHFR01000037">
    <property type="protein sequence ID" value="OGW98023.1"/>
    <property type="molecule type" value="Genomic_DNA"/>
</dbReference>
<dbReference type="Proteomes" id="UP000178187">
    <property type="component" value="Unassembled WGS sequence"/>
</dbReference>
<name>A0A1G1KYU0_9BACT</name>
<feature type="transmembrane region" description="Helical" evidence="8">
    <location>
        <begin position="137"/>
        <end position="153"/>
    </location>
</feature>
<evidence type="ECO:0000256" key="8">
    <source>
        <dbReference type="SAM" id="Phobius"/>
    </source>
</evidence>
<dbReference type="GO" id="GO:0009103">
    <property type="term" value="P:lipopolysaccharide biosynthetic process"/>
    <property type="evidence" value="ECO:0007669"/>
    <property type="project" value="UniProtKB-ARBA"/>
</dbReference>
<dbReference type="Pfam" id="PF13231">
    <property type="entry name" value="PMT_2"/>
    <property type="match status" value="1"/>
</dbReference>
<accession>A0A1G1KYU0</accession>
<evidence type="ECO:0000256" key="7">
    <source>
        <dbReference type="ARBA" id="ARBA00023136"/>
    </source>
</evidence>
<evidence type="ECO:0000313" key="11">
    <source>
        <dbReference type="Proteomes" id="UP000178187"/>
    </source>
</evidence>
<dbReference type="PANTHER" id="PTHR33908:SF11">
    <property type="entry name" value="MEMBRANE PROTEIN"/>
    <property type="match status" value="1"/>
</dbReference>
<keyword evidence="2" id="KW-1003">Cell membrane</keyword>
<feature type="transmembrane region" description="Helical" evidence="8">
    <location>
        <begin position="355"/>
        <end position="382"/>
    </location>
</feature>